<evidence type="ECO:0000256" key="1">
    <source>
        <dbReference type="ARBA" id="ARBA00004613"/>
    </source>
</evidence>
<dbReference type="SUPFAM" id="SSF88713">
    <property type="entry name" value="Glycoside hydrolase/deacetylase"/>
    <property type="match status" value="1"/>
</dbReference>
<reference evidence="4 5" key="1">
    <citation type="submission" date="2021-02" db="EMBL/GenBank/DDBJ databases">
        <title>Complete genome of Desulfoluna sp. strain ASN36.</title>
        <authorList>
            <person name="Takahashi A."/>
            <person name="Kojima H."/>
            <person name="Fukui M."/>
        </authorList>
    </citation>
    <scope>NUCLEOTIDE SEQUENCE [LARGE SCALE GENOMIC DNA]</scope>
    <source>
        <strain evidence="4 5">ASN36</strain>
    </source>
</reference>
<organism evidence="4 5">
    <name type="scientific">Desulfoluna limicola</name>
    <dbReference type="NCBI Taxonomy" id="2810562"/>
    <lineage>
        <taxon>Bacteria</taxon>
        <taxon>Pseudomonadati</taxon>
        <taxon>Thermodesulfobacteriota</taxon>
        <taxon>Desulfobacteria</taxon>
        <taxon>Desulfobacterales</taxon>
        <taxon>Desulfolunaceae</taxon>
        <taxon>Desulfoluna</taxon>
    </lineage>
</organism>
<protein>
    <recommendedName>
        <fullName evidence="3">NodB homology domain-containing protein</fullName>
    </recommendedName>
</protein>
<dbReference type="EMBL" id="AP024488">
    <property type="protein sequence ID" value="BCS97094.1"/>
    <property type="molecule type" value="Genomic_DNA"/>
</dbReference>
<dbReference type="Pfam" id="PF01522">
    <property type="entry name" value="Polysacc_deac_1"/>
    <property type="match status" value="1"/>
</dbReference>
<keyword evidence="2" id="KW-0732">Signal</keyword>
<feature type="domain" description="NodB homology" evidence="3">
    <location>
        <begin position="24"/>
        <end position="273"/>
    </location>
</feature>
<dbReference type="PANTHER" id="PTHR34216">
    <property type="match status" value="1"/>
</dbReference>
<dbReference type="InterPro" id="IPR011330">
    <property type="entry name" value="Glyco_hydro/deAcase_b/a-brl"/>
</dbReference>
<dbReference type="Gene3D" id="3.20.20.370">
    <property type="entry name" value="Glycoside hydrolase/deacetylase"/>
    <property type="match status" value="1"/>
</dbReference>
<keyword evidence="5" id="KW-1185">Reference proteome</keyword>
<proteinExistence type="predicted"/>
<dbReference type="InterPro" id="IPR051398">
    <property type="entry name" value="Polysacch_Deacetylase"/>
</dbReference>
<sequence length="273" mass="31574">MRYQVVSFGEYLSMAMAGQKVLDHLAVITIDDGYRDFYQFGFPELRKRGLEATFFVTVNFLNRKVWLWPDRLDYAIKNTRQTECDIHFEGRNFKCSIATDSQREIAWRALTDWGIAVSNEAKWQLIRSVETHLGVIVPDYIPNEYAPVSWGELREMSEQGIEIGSHTMNHPILSKILPQQLYDEIYASKAELETKLGIRVGTFCYPNSAPGDIDERVVRHVRNAGYRGAVFGVTPDFPDFYHVPRISLNSDLPESHWKIGGMEMFLQKYFTRC</sequence>
<comment type="subcellular location">
    <subcellularLocation>
        <location evidence="1">Secreted</location>
    </subcellularLocation>
</comment>
<gene>
    <name evidence="4" type="ORF">DSLASN_27260</name>
</gene>
<evidence type="ECO:0000313" key="4">
    <source>
        <dbReference type="EMBL" id="BCS97094.1"/>
    </source>
</evidence>
<dbReference type="InterPro" id="IPR002509">
    <property type="entry name" value="NODB_dom"/>
</dbReference>
<evidence type="ECO:0000256" key="2">
    <source>
        <dbReference type="ARBA" id="ARBA00022729"/>
    </source>
</evidence>
<dbReference type="Proteomes" id="UP001320148">
    <property type="component" value="Chromosome"/>
</dbReference>
<accession>A0ABM7PIM2</accession>
<name>A0ABM7PIM2_9BACT</name>
<dbReference type="PROSITE" id="PS51677">
    <property type="entry name" value="NODB"/>
    <property type="match status" value="1"/>
</dbReference>
<dbReference type="PANTHER" id="PTHR34216:SF3">
    <property type="entry name" value="POLY-BETA-1,6-N-ACETYL-D-GLUCOSAMINE N-DEACETYLASE"/>
    <property type="match status" value="1"/>
</dbReference>
<evidence type="ECO:0000313" key="5">
    <source>
        <dbReference type="Proteomes" id="UP001320148"/>
    </source>
</evidence>
<dbReference type="CDD" id="cd10918">
    <property type="entry name" value="CE4_NodB_like_5s_6s"/>
    <property type="match status" value="1"/>
</dbReference>
<evidence type="ECO:0000259" key="3">
    <source>
        <dbReference type="PROSITE" id="PS51677"/>
    </source>
</evidence>